<protein>
    <submittedName>
        <fullName evidence="2">Uncharacterized protein</fullName>
    </submittedName>
</protein>
<evidence type="ECO:0000313" key="2">
    <source>
        <dbReference type="EMBL" id="KAK2088665.1"/>
    </source>
</evidence>
<feature type="compositionally biased region" description="Basic and acidic residues" evidence="1">
    <location>
        <begin position="100"/>
        <end position="118"/>
    </location>
</feature>
<evidence type="ECO:0000256" key="1">
    <source>
        <dbReference type="SAM" id="MobiDB-lite"/>
    </source>
</evidence>
<name>A0ABQ9TVY8_SAGOE</name>
<organism evidence="2 3">
    <name type="scientific">Saguinus oedipus</name>
    <name type="common">Cotton-top tamarin</name>
    <name type="synonym">Oedipomidas oedipus</name>
    <dbReference type="NCBI Taxonomy" id="9490"/>
    <lineage>
        <taxon>Eukaryota</taxon>
        <taxon>Metazoa</taxon>
        <taxon>Chordata</taxon>
        <taxon>Craniata</taxon>
        <taxon>Vertebrata</taxon>
        <taxon>Euteleostomi</taxon>
        <taxon>Mammalia</taxon>
        <taxon>Eutheria</taxon>
        <taxon>Euarchontoglires</taxon>
        <taxon>Primates</taxon>
        <taxon>Haplorrhini</taxon>
        <taxon>Platyrrhini</taxon>
        <taxon>Cebidae</taxon>
        <taxon>Callitrichinae</taxon>
        <taxon>Saguinus</taxon>
    </lineage>
</organism>
<dbReference type="Proteomes" id="UP001266305">
    <property type="component" value="Unassembled WGS sequence"/>
</dbReference>
<reference evidence="2 3" key="1">
    <citation type="submission" date="2023-05" db="EMBL/GenBank/DDBJ databases">
        <title>B98-5 Cell Line De Novo Hybrid Assembly: An Optical Mapping Approach.</title>
        <authorList>
            <person name="Kananen K."/>
            <person name="Auerbach J.A."/>
            <person name="Kautto E."/>
            <person name="Blachly J.S."/>
        </authorList>
    </citation>
    <scope>NUCLEOTIDE SEQUENCE [LARGE SCALE GENOMIC DNA]</scope>
    <source>
        <strain evidence="2">B95-8</strain>
        <tissue evidence="2">Cell line</tissue>
    </source>
</reference>
<proteinExistence type="predicted"/>
<accession>A0ABQ9TVY8</accession>
<gene>
    <name evidence="2" type="ORF">P7K49_034572</name>
</gene>
<evidence type="ECO:0000313" key="3">
    <source>
        <dbReference type="Proteomes" id="UP001266305"/>
    </source>
</evidence>
<comment type="caution">
    <text evidence="2">The sequence shown here is derived from an EMBL/GenBank/DDBJ whole genome shotgun (WGS) entry which is preliminary data.</text>
</comment>
<feature type="region of interest" description="Disordered" evidence="1">
    <location>
        <begin position="100"/>
        <end position="126"/>
    </location>
</feature>
<dbReference type="EMBL" id="JASSZA010000019">
    <property type="protein sequence ID" value="KAK2088665.1"/>
    <property type="molecule type" value="Genomic_DNA"/>
</dbReference>
<sequence>MPWLPGLRAVLRLGSEVAAALSSSQLCPLALPPPRTEPAAGKETGAAKVSKNLELARLIPVSSSAQELGPPKLTPQEKLKLRMQKALNRQFKADKKAAQEKMIQQEHERQEREDELRAMARKIRMK</sequence>
<keyword evidence="3" id="KW-1185">Reference proteome</keyword>